<evidence type="ECO:0000313" key="1">
    <source>
        <dbReference type="EMBL" id="SIT19405.1"/>
    </source>
</evidence>
<dbReference type="OrthoDB" id="3396741at2"/>
<sequence length="86" mass="10055">MERKEFYSKVIAYLNDRTDVPSDWAWGDTDNLFDVGIIESFDLPDLVNKIEEITGNEIQVSGLKVEHFYTLQTMYDSILRDMRLSC</sequence>
<organism evidence="1 2">
    <name type="scientific">Thalassolituus maritimus</name>
    <dbReference type="NCBI Taxonomy" id="484498"/>
    <lineage>
        <taxon>Bacteria</taxon>
        <taxon>Pseudomonadati</taxon>
        <taxon>Pseudomonadota</taxon>
        <taxon>Gammaproteobacteria</taxon>
        <taxon>Oceanospirillales</taxon>
        <taxon>Oceanospirillaceae</taxon>
        <taxon>Thalassolituus</taxon>
    </lineage>
</organism>
<keyword evidence="2" id="KW-1185">Reference proteome</keyword>
<dbReference type="RefSeq" id="WP_076518092.1">
    <property type="nucleotide sequence ID" value="NZ_FTOH01000016.1"/>
</dbReference>
<dbReference type="STRING" id="484498.SAMN05421686_11618"/>
<dbReference type="Gene3D" id="1.10.1200.10">
    <property type="entry name" value="ACP-like"/>
    <property type="match status" value="1"/>
</dbReference>
<evidence type="ECO:0008006" key="3">
    <source>
        <dbReference type="Google" id="ProtNLM"/>
    </source>
</evidence>
<evidence type="ECO:0000313" key="2">
    <source>
        <dbReference type="Proteomes" id="UP000185639"/>
    </source>
</evidence>
<gene>
    <name evidence="1" type="ORF">SAMN05421686_11618</name>
</gene>
<accession>A0A1N7Q986</accession>
<dbReference type="EMBL" id="FTOH01000016">
    <property type="protein sequence ID" value="SIT19405.1"/>
    <property type="molecule type" value="Genomic_DNA"/>
</dbReference>
<dbReference type="Proteomes" id="UP000185639">
    <property type="component" value="Unassembled WGS sequence"/>
</dbReference>
<reference evidence="2" key="1">
    <citation type="submission" date="2017-01" db="EMBL/GenBank/DDBJ databases">
        <authorList>
            <person name="Varghese N."/>
            <person name="Submissions S."/>
        </authorList>
    </citation>
    <scope>NUCLEOTIDE SEQUENCE [LARGE SCALE GENOMIC DNA]</scope>
    <source>
        <strain evidence="2">DSM 24913</strain>
    </source>
</reference>
<dbReference type="InterPro" id="IPR036736">
    <property type="entry name" value="ACP-like_sf"/>
</dbReference>
<dbReference type="SUPFAM" id="SSF47336">
    <property type="entry name" value="ACP-like"/>
    <property type="match status" value="1"/>
</dbReference>
<name>A0A1N7Q986_9GAMM</name>
<dbReference type="AlphaFoldDB" id="A0A1N7Q986"/>
<protein>
    <recommendedName>
        <fullName evidence="3">Acyl carrier protein</fullName>
    </recommendedName>
</protein>
<proteinExistence type="predicted"/>